<dbReference type="InterPro" id="IPR045249">
    <property type="entry name" value="HARBI1-like"/>
</dbReference>
<evidence type="ECO:0000256" key="13">
    <source>
        <dbReference type="SAM" id="MobiDB-lite"/>
    </source>
</evidence>
<dbReference type="GeneID" id="115469110"/>
<keyword evidence="10" id="KW-0539">Nucleus</keyword>
<dbReference type="PANTHER" id="PTHR22930:SF227">
    <property type="entry name" value="DDE TNP4 DOMAIN-CONTAINING PROTEIN"/>
    <property type="match status" value="1"/>
</dbReference>
<keyword evidence="8" id="KW-0479">Metal-binding</keyword>
<gene>
    <name evidence="16" type="primary">LOC115469110</name>
</gene>
<dbReference type="GO" id="GO:0005634">
    <property type="term" value="C:nucleus"/>
    <property type="evidence" value="ECO:0007669"/>
    <property type="project" value="UniProtKB-SubCell"/>
</dbReference>
<evidence type="ECO:0000256" key="11">
    <source>
        <dbReference type="ARBA" id="ARBA00030126"/>
    </source>
</evidence>
<reference evidence="16" key="1">
    <citation type="submission" date="2025-08" db="UniProtKB">
        <authorList>
            <consortium name="RefSeq"/>
        </authorList>
    </citation>
    <scope>IDENTIFICATION</scope>
</reference>
<dbReference type="GO" id="GO:0046872">
    <property type="term" value="F:metal ion binding"/>
    <property type="evidence" value="ECO:0007669"/>
    <property type="project" value="UniProtKB-KW"/>
</dbReference>
<keyword evidence="15" id="KW-1185">Reference proteome</keyword>
<dbReference type="GO" id="GO:0005737">
    <property type="term" value="C:cytoplasm"/>
    <property type="evidence" value="ECO:0007669"/>
    <property type="project" value="UniProtKB-SubCell"/>
</dbReference>
<organism evidence="15 16">
    <name type="scientific">Microcaecilia unicolor</name>
    <dbReference type="NCBI Taxonomy" id="1415580"/>
    <lineage>
        <taxon>Eukaryota</taxon>
        <taxon>Metazoa</taxon>
        <taxon>Chordata</taxon>
        <taxon>Craniata</taxon>
        <taxon>Vertebrata</taxon>
        <taxon>Euteleostomi</taxon>
        <taxon>Amphibia</taxon>
        <taxon>Gymnophiona</taxon>
        <taxon>Siphonopidae</taxon>
        <taxon>Microcaecilia</taxon>
    </lineage>
</organism>
<keyword evidence="7" id="KW-0540">Nuclease</keyword>
<comment type="subcellular location">
    <subcellularLocation>
        <location evidence="3">Cytoplasm</location>
    </subcellularLocation>
    <subcellularLocation>
        <location evidence="2">Nucleus</location>
    </subcellularLocation>
</comment>
<evidence type="ECO:0000256" key="10">
    <source>
        <dbReference type="ARBA" id="ARBA00023242"/>
    </source>
</evidence>
<comment type="similarity">
    <text evidence="4">Belongs to the HARBI1 family.</text>
</comment>
<evidence type="ECO:0000256" key="2">
    <source>
        <dbReference type="ARBA" id="ARBA00004123"/>
    </source>
</evidence>
<evidence type="ECO:0000256" key="4">
    <source>
        <dbReference type="ARBA" id="ARBA00006958"/>
    </source>
</evidence>
<dbReference type="KEGG" id="muo:115469110"/>
<feature type="domain" description="DDE Tnp4" evidence="14">
    <location>
        <begin position="158"/>
        <end position="310"/>
    </location>
</feature>
<evidence type="ECO:0000256" key="8">
    <source>
        <dbReference type="ARBA" id="ARBA00022723"/>
    </source>
</evidence>
<evidence type="ECO:0000256" key="3">
    <source>
        <dbReference type="ARBA" id="ARBA00004496"/>
    </source>
</evidence>
<evidence type="ECO:0000313" key="15">
    <source>
        <dbReference type="Proteomes" id="UP000515156"/>
    </source>
</evidence>
<evidence type="ECO:0000256" key="9">
    <source>
        <dbReference type="ARBA" id="ARBA00022801"/>
    </source>
</evidence>
<dbReference type="Proteomes" id="UP000515156">
    <property type="component" value="Chromosome 4"/>
</dbReference>
<feature type="region of interest" description="Disordered" evidence="13">
    <location>
        <begin position="317"/>
        <end position="348"/>
    </location>
</feature>
<dbReference type="OrthoDB" id="9946389at2759"/>
<proteinExistence type="inferred from homology"/>
<accession>A0A6P7Y361</accession>
<dbReference type="GO" id="GO:0004518">
    <property type="term" value="F:nuclease activity"/>
    <property type="evidence" value="ECO:0007669"/>
    <property type="project" value="UniProtKB-KW"/>
</dbReference>
<dbReference type="Pfam" id="PF13359">
    <property type="entry name" value="DDE_Tnp_4"/>
    <property type="match status" value="1"/>
</dbReference>
<evidence type="ECO:0000256" key="7">
    <source>
        <dbReference type="ARBA" id="ARBA00022722"/>
    </source>
</evidence>
<keyword evidence="6" id="KW-0963">Cytoplasm</keyword>
<protein>
    <recommendedName>
        <fullName evidence="5">Putative nuclease HARBI1</fullName>
    </recommendedName>
    <alternativeName>
        <fullName evidence="11">Harbinger transposase-derived nuclease</fullName>
    </alternativeName>
</protein>
<dbReference type="GO" id="GO:0016787">
    <property type="term" value="F:hydrolase activity"/>
    <property type="evidence" value="ECO:0007669"/>
    <property type="project" value="UniProtKB-KW"/>
</dbReference>
<evidence type="ECO:0000256" key="6">
    <source>
        <dbReference type="ARBA" id="ARBA00022490"/>
    </source>
</evidence>
<evidence type="ECO:0000313" key="16">
    <source>
        <dbReference type="RefSeq" id="XP_030057284.1"/>
    </source>
</evidence>
<comment type="function">
    <text evidence="12">Transposase-derived protein that may have nuclease activity. Does not have transposase activity.</text>
</comment>
<keyword evidence="9" id="KW-0378">Hydrolase</keyword>
<comment type="cofactor">
    <cofactor evidence="1">
        <name>a divalent metal cation</name>
        <dbReference type="ChEBI" id="CHEBI:60240"/>
    </cofactor>
</comment>
<sequence>MSAVQLWLLCAMARRRERQQRRRTYPLQRVYRPRTQFLDLTEDQCIRRYRFNKETILYLCNQLESDLLPTAWRGQALPVHVKVTTALAFLASGNFQTPLGSTSGISQSATSRCIAQFLEAFLRRDTEYIAFPEQEQQLHETMTEFYELAQFPSVVGAIDCTHIPIRPPSGKEATYRNRKSFHSLNMQVVCNASNIITDVCACFPGSCSNAYILSQSGLHDRFESGQITGGWLLGDKGYPLKTWLMTPVVSPEEETEKNYNMAHKQTRAVIEKTFGLLKTRFKCLDRSGGQLLYTPGKARDIFLACCMLHNLALTRKMPDPEGPQLQHTDADEEGETAQHQEVSHLQPHEQAVAVRNELIHGHF</sequence>
<dbReference type="InterPro" id="IPR027806">
    <property type="entry name" value="HARBI1_dom"/>
</dbReference>
<dbReference type="PANTHER" id="PTHR22930">
    <property type="match status" value="1"/>
</dbReference>
<evidence type="ECO:0000259" key="14">
    <source>
        <dbReference type="Pfam" id="PF13359"/>
    </source>
</evidence>
<dbReference type="RefSeq" id="XP_030057284.1">
    <property type="nucleotide sequence ID" value="XM_030201424.1"/>
</dbReference>
<evidence type="ECO:0000256" key="1">
    <source>
        <dbReference type="ARBA" id="ARBA00001968"/>
    </source>
</evidence>
<dbReference type="InterPro" id="IPR026103">
    <property type="entry name" value="HARBI1_animal"/>
</dbReference>
<name>A0A6P7Y361_9AMPH</name>
<evidence type="ECO:0000256" key="12">
    <source>
        <dbReference type="ARBA" id="ARBA00045850"/>
    </source>
</evidence>
<evidence type="ECO:0000256" key="5">
    <source>
        <dbReference type="ARBA" id="ARBA00015519"/>
    </source>
</evidence>
<dbReference type="InParanoid" id="A0A6P7Y361"/>
<dbReference type="AlphaFoldDB" id="A0A6P7Y361"/>
<dbReference type="PRINTS" id="PR02086">
    <property type="entry name" value="PUTNUCHARBI1"/>
</dbReference>